<dbReference type="GO" id="GO:0008168">
    <property type="term" value="F:methyltransferase activity"/>
    <property type="evidence" value="ECO:0007669"/>
    <property type="project" value="UniProtKB-KW"/>
</dbReference>
<dbReference type="EMBL" id="JBHMDM010000007">
    <property type="protein sequence ID" value="MFB9377883.1"/>
    <property type="molecule type" value="Genomic_DNA"/>
</dbReference>
<dbReference type="Gene3D" id="3.40.50.150">
    <property type="entry name" value="Vaccinia Virus protein VP39"/>
    <property type="match status" value="1"/>
</dbReference>
<dbReference type="GO" id="GO:0032259">
    <property type="term" value="P:methylation"/>
    <property type="evidence" value="ECO:0007669"/>
    <property type="project" value="UniProtKB-KW"/>
</dbReference>
<name>A0ABV5LUW6_9ACTN</name>
<dbReference type="InterPro" id="IPR029063">
    <property type="entry name" value="SAM-dependent_MTases_sf"/>
</dbReference>
<comment type="caution">
    <text evidence="1">The sequence shown here is derived from an EMBL/GenBank/DDBJ whole genome shotgun (WGS) entry which is preliminary data.</text>
</comment>
<sequence>MTRPGPETRPELEFFDADWLRLREPVDHATRDAGLEAAVAERLGSRPVRIVDLGAGSGSTLRHLAPRLHRLGVGPQRWTLLDHDEALLRRALTDPPAEAAEIGTGRVDLRDRDALTAALAGADLVTASALLDVLTEAGASGLVSVLSGLRPRPVLLLTLTVTGAARLDPAEPGDPTIAADFDADQRGHGLGPDAADRVRELLGASGWEVSSAATPWRLGPATRPLLEAWLTGWCAPGGHDAAARLSRGGDGLRARVPHVDLLAR</sequence>
<reference evidence="1 2" key="1">
    <citation type="submission" date="2024-09" db="EMBL/GenBank/DDBJ databases">
        <authorList>
            <person name="Sun Q."/>
            <person name="Mori K."/>
        </authorList>
    </citation>
    <scope>NUCLEOTIDE SEQUENCE [LARGE SCALE GENOMIC DNA]</scope>
    <source>
        <strain evidence="1 2">TISTR 1856</strain>
    </source>
</reference>
<keyword evidence="1" id="KW-0808">Transferase</keyword>
<evidence type="ECO:0000313" key="2">
    <source>
        <dbReference type="Proteomes" id="UP001589748"/>
    </source>
</evidence>
<keyword evidence="2" id="KW-1185">Reference proteome</keyword>
<organism evidence="1 2">
    <name type="scientific">Kineococcus gynurae</name>
    <dbReference type="NCBI Taxonomy" id="452979"/>
    <lineage>
        <taxon>Bacteria</taxon>
        <taxon>Bacillati</taxon>
        <taxon>Actinomycetota</taxon>
        <taxon>Actinomycetes</taxon>
        <taxon>Kineosporiales</taxon>
        <taxon>Kineosporiaceae</taxon>
        <taxon>Kineococcus</taxon>
    </lineage>
</organism>
<dbReference type="Proteomes" id="UP001589748">
    <property type="component" value="Unassembled WGS sequence"/>
</dbReference>
<gene>
    <name evidence="1" type="ORF">ACFFVI_13005</name>
</gene>
<keyword evidence="1" id="KW-0489">Methyltransferase</keyword>
<dbReference type="SUPFAM" id="SSF53335">
    <property type="entry name" value="S-adenosyl-L-methionine-dependent methyltransferases"/>
    <property type="match status" value="1"/>
</dbReference>
<proteinExistence type="predicted"/>
<evidence type="ECO:0000313" key="1">
    <source>
        <dbReference type="EMBL" id="MFB9377883.1"/>
    </source>
</evidence>
<protein>
    <submittedName>
        <fullName evidence="1">SAM-dependent methyltransferase</fullName>
    </submittedName>
</protein>
<dbReference type="RefSeq" id="WP_380137738.1">
    <property type="nucleotide sequence ID" value="NZ_JBHLUI010000008.1"/>
</dbReference>
<accession>A0ABV5LUW6</accession>